<reference evidence="1 2" key="1">
    <citation type="submission" date="2019-07" db="EMBL/GenBank/DDBJ databases">
        <title>Whole genome shotgun sequence of Myxococcus fulvus NBRC 100333.</title>
        <authorList>
            <person name="Hosoyama A."/>
            <person name="Uohara A."/>
            <person name="Ohji S."/>
            <person name="Ichikawa N."/>
        </authorList>
    </citation>
    <scope>NUCLEOTIDE SEQUENCE [LARGE SCALE GENOMIC DNA]</scope>
    <source>
        <strain evidence="1 2">NBRC 100333</strain>
    </source>
</reference>
<sequence>MDRRGVTRVLAGSGRWAGVRRSTDRLGGAQDAALMRQAFGSERLVRGVWWSIDRRAVEHGHER</sequence>
<protein>
    <submittedName>
        <fullName evidence="1">Uncharacterized protein</fullName>
    </submittedName>
</protein>
<evidence type="ECO:0000313" key="2">
    <source>
        <dbReference type="Proteomes" id="UP000321514"/>
    </source>
</evidence>
<evidence type="ECO:0000313" key="1">
    <source>
        <dbReference type="EMBL" id="GEN10715.1"/>
    </source>
</evidence>
<gene>
    <name evidence="1" type="ORF">MFU01_57520</name>
</gene>
<accession>A0A511T962</accession>
<organism evidence="1 2">
    <name type="scientific">Myxococcus fulvus</name>
    <dbReference type="NCBI Taxonomy" id="33"/>
    <lineage>
        <taxon>Bacteria</taxon>
        <taxon>Pseudomonadati</taxon>
        <taxon>Myxococcota</taxon>
        <taxon>Myxococcia</taxon>
        <taxon>Myxococcales</taxon>
        <taxon>Cystobacterineae</taxon>
        <taxon>Myxococcaceae</taxon>
        <taxon>Myxococcus</taxon>
    </lineage>
</organism>
<proteinExistence type="predicted"/>
<dbReference type="AlphaFoldDB" id="A0A511T962"/>
<dbReference type="EMBL" id="BJXR01000040">
    <property type="protein sequence ID" value="GEN10715.1"/>
    <property type="molecule type" value="Genomic_DNA"/>
</dbReference>
<name>A0A511T962_MYXFU</name>
<dbReference type="Proteomes" id="UP000321514">
    <property type="component" value="Unassembled WGS sequence"/>
</dbReference>
<comment type="caution">
    <text evidence="1">The sequence shown here is derived from an EMBL/GenBank/DDBJ whole genome shotgun (WGS) entry which is preliminary data.</text>
</comment>